<feature type="region of interest" description="Disordered" evidence="1">
    <location>
        <begin position="42"/>
        <end position="62"/>
    </location>
</feature>
<protein>
    <submittedName>
        <fullName evidence="2">Uncharacterized protein</fullName>
    </submittedName>
</protein>
<evidence type="ECO:0000256" key="1">
    <source>
        <dbReference type="SAM" id="MobiDB-lite"/>
    </source>
</evidence>
<proteinExistence type="predicted"/>
<name>A0A508X453_9HYPH</name>
<dbReference type="Proteomes" id="UP000507954">
    <property type="component" value="Unassembled WGS sequence"/>
</dbReference>
<dbReference type="AlphaFoldDB" id="A0A508X453"/>
<accession>A0A508X453</accession>
<evidence type="ECO:0000313" key="2">
    <source>
        <dbReference type="EMBL" id="VTZ64356.1"/>
    </source>
</evidence>
<feature type="compositionally biased region" description="Low complexity" evidence="1">
    <location>
        <begin position="43"/>
        <end position="54"/>
    </location>
</feature>
<sequence>MRFGEERVEFKDVLPAAPIGDAVASPHFCQLSGASTPFRRMRSPLISSVSPSASDYRDGSAS</sequence>
<organism evidence="2">
    <name type="scientific">Sinorhizobium medicae</name>
    <dbReference type="NCBI Taxonomy" id="110321"/>
    <lineage>
        <taxon>Bacteria</taxon>
        <taxon>Pseudomonadati</taxon>
        <taxon>Pseudomonadota</taxon>
        <taxon>Alphaproteobacteria</taxon>
        <taxon>Hyphomicrobiales</taxon>
        <taxon>Rhizobiaceae</taxon>
        <taxon>Sinorhizobium/Ensifer group</taxon>
        <taxon>Sinorhizobium</taxon>
    </lineage>
</organism>
<reference evidence="2" key="1">
    <citation type="submission" date="2019-06" db="EMBL/GenBank/DDBJ databases">
        <authorList>
            <person name="Le Quere A."/>
            <person name="Colella S."/>
        </authorList>
    </citation>
    <scope>NUCLEOTIDE SEQUENCE</scope>
    <source>
        <strain evidence="2">EmedicaeMD41</strain>
    </source>
</reference>
<dbReference type="EMBL" id="CABFNB010000125">
    <property type="protein sequence ID" value="VTZ64356.1"/>
    <property type="molecule type" value="Genomic_DNA"/>
</dbReference>
<gene>
    <name evidence="2" type="ORF">EMEDMD4_570236</name>
</gene>